<dbReference type="Pfam" id="PF10984">
    <property type="entry name" value="DUF2794"/>
    <property type="match status" value="1"/>
</dbReference>
<dbReference type="AlphaFoldDB" id="A0A382NMG7"/>
<sequence>MDLLPSVRNFHNSKLFFSKNELSKILSCYSIGVSKGSWKDYSIFFGNHEVSFCMFKHSLATPDCILTKTTKYKKNIIIYNLELENKNKSKFTKIDDIIALLKRRELRVI</sequence>
<dbReference type="EMBL" id="UINC01101512">
    <property type="protein sequence ID" value="SVC62374.1"/>
    <property type="molecule type" value="Genomic_DNA"/>
</dbReference>
<dbReference type="InterPro" id="IPR021252">
    <property type="entry name" value="DUF2794"/>
</dbReference>
<gene>
    <name evidence="1" type="ORF">METZ01_LOCUS315228</name>
</gene>
<organism evidence="1">
    <name type="scientific">marine metagenome</name>
    <dbReference type="NCBI Taxonomy" id="408172"/>
    <lineage>
        <taxon>unclassified sequences</taxon>
        <taxon>metagenomes</taxon>
        <taxon>ecological metagenomes</taxon>
    </lineage>
</organism>
<protein>
    <recommendedName>
        <fullName evidence="2">DUF2794 domain-containing protein</fullName>
    </recommendedName>
</protein>
<evidence type="ECO:0000313" key="1">
    <source>
        <dbReference type="EMBL" id="SVC62374.1"/>
    </source>
</evidence>
<accession>A0A382NMG7</accession>
<reference evidence="1" key="1">
    <citation type="submission" date="2018-05" db="EMBL/GenBank/DDBJ databases">
        <authorList>
            <person name="Lanie J.A."/>
            <person name="Ng W.-L."/>
            <person name="Kazmierczak K.M."/>
            <person name="Andrzejewski T.M."/>
            <person name="Davidsen T.M."/>
            <person name="Wayne K.J."/>
            <person name="Tettelin H."/>
            <person name="Glass J.I."/>
            <person name="Rusch D."/>
            <person name="Podicherti R."/>
            <person name="Tsui H.-C.T."/>
            <person name="Winkler M.E."/>
        </authorList>
    </citation>
    <scope>NUCLEOTIDE SEQUENCE</scope>
</reference>
<name>A0A382NMG7_9ZZZZ</name>
<evidence type="ECO:0008006" key="2">
    <source>
        <dbReference type="Google" id="ProtNLM"/>
    </source>
</evidence>
<proteinExistence type="predicted"/>